<dbReference type="GO" id="GO:0016020">
    <property type="term" value="C:membrane"/>
    <property type="evidence" value="ECO:0007669"/>
    <property type="project" value="GOC"/>
</dbReference>
<dbReference type="EMBL" id="DYUD01000030">
    <property type="protein sequence ID" value="HJG90024.1"/>
    <property type="molecule type" value="Genomic_DNA"/>
</dbReference>
<dbReference type="PANTHER" id="PTHR34990:SF1">
    <property type="entry name" value="UDP-2,3-DIACYLGLUCOSAMINE HYDROLASE"/>
    <property type="match status" value="1"/>
</dbReference>
<evidence type="ECO:0000313" key="2">
    <source>
        <dbReference type="EMBL" id="HJG90024.1"/>
    </source>
</evidence>
<reference evidence="2" key="1">
    <citation type="journal article" date="2021" name="PeerJ">
        <title>Extensive microbial diversity within the chicken gut microbiome revealed by metagenomics and culture.</title>
        <authorList>
            <person name="Gilroy R."/>
            <person name="Ravi A."/>
            <person name="Getino M."/>
            <person name="Pursley I."/>
            <person name="Horton D.L."/>
            <person name="Alikhan N.F."/>
            <person name="Baker D."/>
            <person name="Gharbi K."/>
            <person name="Hall N."/>
            <person name="Watson M."/>
            <person name="Adriaenssens E.M."/>
            <person name="Foster-Nyarko E."/>
            <person name="Jarju S."/>
            <person name="Secka A."/>
            <person name="Antonio M."/>
            <person name="Oren A."/>
            <person name="Chaudhuri R.R."/>
            <person name="La Ragione R."/>
            <person name="Hildebrand F."/>
            <person name="Pallen M.J."/>
        </authorList>
    </citation>
    <scope>NUCLEOTIDE SEQUENCE</scope>
    <source>
        <strain evidence="2">CHK121-7720</strain>
    </source>
</reference>
<protein>
    <submittedName>
        <fullName evidence="2">UDP-2,3-diacylglucosamine diphosphatase</fullName>
    </submittedName>
</protein>
<dbReference type="SUPFAM" id="SSF56300">
    <property type="entry name" value="Metallo-dependent phosphatases"/>
    <property type="match status" value="1"/>
</dbReference>
<accession>A0A921SW34</accession>
<evidence type="ECO:0000256" key="1">
    <source>
        <dbReference type="ARBA" id="ARBA00022801"/>
    </source>
</evidence>
<dbReference type="PANTHER" id="PTHR34990">
    <property type="entry name" value="UDP-2,3-DIACYLGLUCOSAMINE HYDROLASE-RELATED"/>
    <property type="match status" value="1"/>
</dbReference>
<dbReference type="RefSeq" id="WP_273307087.1">
    <property type="nucleotide sequence ID" value="NZ_DYUD01000030.1"/>
</dbReference>
<organism evidence="2 3">
    <name type="scientific">Barnesiella viscericola</name>
    <dbReference type="NCBI Taxonomy" id="397865"/>
    <lineage>
        <taxon>Bacteria</taxon>
        <taxon>Pseudomonadati</taxon>
        <taxon>Bacteroidota</taxon>
        <taxon>Bacteroidia</taxon>
        <taxon>Bacteroidales</taxon>
        <taxon>Barnesiellaceae</taxon>
        <taxon>Barnesiella</taxon>
    </lineage>
</organism>
<gene>
    <name evidence="2" type="ORF">K8U91_11215</name>
</gene>
<dbReference type="GO" id="GO:0008758">
    <property type="term" value="F:UDP-2,3-diacylglucosamine hydrolase activity"/>
    <property type="evidence" value="ECO:0007669"/>
    <property type="project" value="TreeGrafter"/>
</dbReference>
<dbReference type="AlphaFoldDB" id="A0A921SW34"/>
<keyword evidence="1" id="KW-0378">Hydrolase</keyword>
<proteinExistence type="predicted"/>
<dbReference type="CDD" id="cd07398">
    <property type="entry name" value="MPP_YbbF-LpxH"/>
    <property type="match status" value="1"/>
</dbReference>
<name>A0A921SW34_9BACT</name>
<dbReference type="Proteomes" id="UP000757103">
    <property type="component" value="Unassembled WGS sequence"/>
</dbReference>
<dbReference type="Gene3D" id="3.60.21.10">
    <property type="match status" value="1"/>
</dbReference>
<sequence>MPGTKTYFASDFHLGARYIENQLDYERRIVRWLDSIKADAGTLYLLGDILDYWYEYRYVVPRGFTRFFGKLAELSDSGVDIHWFIGNHDIWIFDYLPHELGITLHDGTLITEIGGKRFFLSHGDNVGRRDFSFRLLRGIFRNRFCQRLYAAIHPRWTVAFALRWSAHSRKSGDDYAQYLGEKNEHLVCFAKEYRKEQPIDCFIFGHRHILLDLALPQQSRIVILGDWLKNPSYAVMDETGLNVFDYIEE</sequence>
<dbReference type="InterPro" id="IPR043461">
    <property type="entry name" value="LpxH-like"/>
</dbReference>
<reference evidence="2" key="2">
    <citation type="submission" date="2021-09" db="EMBL/GenBank/DDBJ databases">
        <authorList>
            <person name="Gilroy R."/>
        </authorList>
    </citation>
    <scope>NUCLEOTIDE SEQUENCE</scope>
    <source>
        <strain evidence="2">CHK121-7720</strain>
    </source>
</reference>
<dbReference type="GO" id="GO:0009245">
    <property type="term" value="P:lipid A biosynthetic process"/>
    <property type="evidence" value="ECO:0007669"/>
    <property type="project" value="TreeGrafter"/>
</dbReference>
<evidence type="ECO:0000313" key="3">
    <source>
        <dbReference type="Proteomes" id="UP000757103"/>
    </source>
</evidence>
<dbReference type="InterPro" id="IPR029052">
    <property type="entry name" value="Metallo-depent_PP-like"/>
</dbReference>
<comment type="caution">
    <text evidence="2">The sequence shown here is derived from an EMBL/GenBank/DDBJ whole genome shotgun (WGS) entry which is preliminary data.</text>
</comment>